<feature type="chain" id="PRO_5038194269" description="Outer membrane protein assembly factor BamB" evidence="4">
    <location>
        <begin position="27"/>
        <end position="385"/>
    </location>
</feature>
<dbReference type="InterPro" id="IPR015943">
    <property type="entry name" value="WD40/YVTN_repeat-like_dom_sf"/>
</dbReference>
<dbReference type="InterPro" id="IPR017687">
    <property type="entry name" value="BamB"/>
</dbReference>
<comment type="caution">
    <text evidence="6">The sequence shown here is derived from an EMBL/GenBank/DDBJ whole genome shotgun (WGS) entry which is preliminary data.</text>
</comment>
<dbReference type="HAMAP" id="MF_00923">
    <property type="entry name" value="OM_assembly_BamB"/>
    <property type="match status" value="1"/>
</dbReference>
<dbReference type="InterPro" id="IPR011047">
    <property type="entry name" value="Quinoprotein_ADH-like_sf"/>
</dbReference>
<dbReference type="GO" id="GO:0009279">
    <property type="term" value="C:cell outer membrane"/>
    <property type="evidence" value="ECO:0007669"/>
    <property type="project" value="UniProtKB-SubCell"/>
</dbReference>
<proteinExistence type="inferred from homology"/>
<sequence precursor="true">MNFSFTTRLVRLGAAACFFAALTGCALITGDDGRYKPSVLTTYPAGLAVQVGWKIQVGSGSGIGFAPAIVGSAVYGAASNGAVGKYDLSNGSVLWTTKLDLRLTAGVGSDGKTTAVVARDGTVIALDDTGAVKWRSKATSDVSVPPVVGYGVVVVRSGDYRIQAFNAETGDRIWNVQRPGPALALRAPARIALFDGLIITGIPGGKLIAINAVSGDVQWEGIVASPKGATDLERVNDVVGLPVIAPPILCAVAFQGRILCFDLASGGRPIWSKNFSSAVGLTIDANQAYSPSQSDAVSAFALKDGKLNWTQDALRYRQLTSPAVFGSAVAVGDYDGYVHFMAADDGRLLARIAVGGGKISAPLIATPQGVLVKTGDGSLVLIVLK</sequence>
<keyword evidence="1 4" id="KW-0732">Signal</keyword>
<dbReference type="Pfam" id="PF13360">
    <property type="entry name" value="PQQ_2"/>
    <property type="match status" value="1"/>
</dbReference>
<evidence type="ECO:0000313" key="6">
    <source>
        <dbReference type="EMBL" id="MBZ1349523.1"/>
    </source>
</evidence>
<evidence type="ECO:0000256" key="1">
    <source>
        <dbReference type="ARBA" id="ARBA00022729"/>
    </source>
</evidence>
<evidence type="ECO:0000256" key="4">
    <source>
        <dbReference type="HAMAP-Rule" id="MF_00923"/>
    </source>
</evidence>
<reference evidence="6" key="1">
    <citation type="submission" date="2021-07" db="EMBL/GenBank/DDBJ databases">
        <title>New genus and species of the family Alcaligenaceae.</title>
        <authorList>
            <person name="Hahn M.W."/>
        </authorList>
    </citation>
    <scope>NUCLEOTIDE SEQUENCE</scope>
    <source>
        <strain evidence="6">LF4-65</strain>
    </source>
</reference>
<name>A0A953N8G1_9BURK</name>
<keyword evidence="2 4" id="KW-0472">Membrane</keyword>
<comment type="function">
    <text evidence="4">Part of the outer membrane protein assembly complex, which is involved in assembly and insertion of beta-barrel proteins into the outer membrane.</text>
</comment>
<dbReference type="Proteomes" id="UP000739565">
    <property type="component" value="Unassembled WGS sequence"/>
</dbReference>
<dbReference type="NCBIfam" id="TIGR03300">
    <property type="entry name" value="assembly_YfgL"/>
    <property type="match status" value="1"/>
</dbReference>
<comment type="similarity">
    <text evidence="4">Belongs to the BamB family.</text>
</comment>
<dbReference type="EMBL" id="JAHXRI010000004">
    <property type="protein sequence ID" value="MBZ1349523.1"/>
    <property type="molecule type" value="Genomic_DNA"/>
</dbReference>
<dbReference type="GO" id="GO:0051205">
    <property type="term" value="P:protein insertion into membrane"/>
    <property type="evidence" value="ECO:0007669"/>
    <property type="project" value="UniProtKB-UniRule"/>
</dbReference>
<comment type="subunit">
    <text evidence="4">Part of the Bam complex.</text>
</comment>
<dbReference type="Gene3D" id="2.130.10.10">
    <property type="entry name" value="YVTN repeat-like/Quinoprotein amine dehydrogenase"/>
    <property type="match status" value="1"/>
</dbReference>
<dbReference type="AlphaFoldDB" id="A0A953N8G1"/>
<gene>
    <name evidence="4 6" type="primary">bamB</name>
    <name evidence="6" type="ORF">KZZ10_02590</name>
</gene>
<feature type="domain" description="Pyrrolo-quinoline quinone repeat" evidence="5">
    <location>
        <begin position="80"/>
        <end position="311"/>
    </location>
</feature>
<dbReference type="InterPro" id="IPR002372">
    <property type="entry name" value="PQQ_rpt_dom"/>
</dbReference>
<dbReference type="SMART" id="SM00564">
    <property type="entry name" value="PQQ"/>
    <property type="match status" value="5"/>
</dbReference>
<dbReference type="SUPFAM" id="SSF50998">
    <property type="entry name" value="Quinoprotein alcohol dehydrogenase-like"/>
    <property type="match status" value="1"/>
</dbReference>
<keyword evidence="7" id="KW-1185">Reference proteome</keyword>
<dbReference type="InterPro" id="IPR018391">
    <property type="entry name" value="PQQ_b-propeller_rpt"/>
</dbReference>
<evidence type="ECO:0000256" key="2">
    <source>
        <dbReference type="ARBA" id="ARBA00023136"/>
    </source>
</evidence>
<organism evidence="6 7">
    <name type="scientific">Zwartia hollandica</name>
    <dbReference type="NCBI Taxonomy" id="324606"/>
    <lineage>
        <taxon>Bacteria</taxon>
        <taxon>Pseudomonadati</taxon>
        <taxon>Pseudomonadota</taxon>
        <taxon>Betaproteobacteria</taxon>
        <taxon>Burkholderiales</taxon>
        <taxon>Alcaligenaceae</taxon>
        <taxon>Zwartia</taxon>
    </lineage>
</organism>
<evidence type="ECO:0000313" key="7">
    <source>
        <dbReference type="Proteomes" id="UP000739565"/>
    </source>
</evidence>
<accession>A0A953N8G1</accession>
<keyword evidence="3 4" id="KW-0998">Cell outer membrane</keyword>
<dbReference type="PANTHER" id="PTHR34512:SF30">
    <property type="entry name" value="OUTER MEMBRANE PROTEIN ASSEMBLY FACTOR BAMB"/>
    <property type="match status" value="1"/>
</dbReference>
<feature type="signal peptide" evidence="4">
    <location>
        <begin position="1"/>
        <end position="26"/>
    </location>
</feature>
<dbReference type="RefSeq" id="WP_259659942.1">
    <property type="nucleotide sequence ID" value="NZ_JAHXRI010000004.1"/>
</dbReference>
<protein>
    <recommendedName>
        <fullName evidence="4">Outer membrane protein assembly factor BamB</fullName>
    </recommendedName>
</protein>
<evidence type="ECO:0000256" key="3">
    <source>
        <dbReference type="ARBA" id="ARBA00023237"/>
    </source>
</evidence>
<dbReference type="PANTHER" id="PTHR34512">
    <property type="entry name" value="CELL SURFACE PROTEIN"/>
    <property type="match status" value="1"/>
</dbReference>
<dbReference type="GO" id="GO:0043165">
    <property type="term" value="P:Gram-negative-bacterium-type cell outer membrane assembly"/>
    <property type="evidence" value="ECO:0007669"/>
    <property type="project" value="UniProtKB-UniRule"/>
</dbReference>
<comment type="subcellular location">
    <subcellularLocation>
        <location evidence="4">Cell outer membrane</location>
    </subcellularLocation>
</comment>
<evidence type="ECO:0000259" key="5">
    <source>
        <dbReference type="Pfam" id="PF13360"/>
    </source>
</evidence>